<feature type="compositionally biased region" description="Low complexity" evidence="1">
    <location>
        <begin position="1954"/>
        <end position="1968"/>
    </location>
</feature>
<dbReference type="Gene3D" id="2.60.40.2810">
    <property type="match status" value="2"/>
</dbReference>
<feature type="compositionally biased region" description="Polar residues" evidence="1">
    <location>
        <begin position="1128"/>
        <end position="1137"/>
    </location>
</feature>
<feature type="compositionally biased region" description="Low complexity" evidence="1">
    <location>
        <begin position="291"/>
        <end position="301"/>
    </location>
</feature>
<accession>A0ABD3QLW1</accession>
<keyword evidence="5" id="KW-1185">Reference proteome</keyword>
<feature type="region of interest" description="Disordered" evidence="1">
    <location>
        <begin position="1346"/>
        <end position="1370"/>
    </location>
</feature>
<feature type="compositionally biased region" description="Low complexity" evidence="1">
    <location>
        <begin position="1674"/>
        <end position="1688"/>
    </location>
</feature>
<feature type="compositionally biased region" description="Low complexity" evidence="1">
    <location>
        <begin position="91"/>
        <end position="112"/>
    </location>
</feature>
<dbReference type="Gene3D" id="2.60.40.3440">
    <property type="match status" value="5"/>
</dbReference>
<feature type="compositionally biased region" description="Low complexity" evidence="1">
    <location>
        <begin position="263"/>
        <end position="277"/>
    </location>
</feature>
<feature type="compositionally biased region" description="Low complexity" evidence="1">
    <location>
        <begin position="336"/>
        <end position="345"/>
    </location>
</feature>
<feature type="compositionally biased region" description="Low complexity" evidence="1">
    <location>
        <begin position="1919"/>
        <end position="1934"/>
    </location>
</feature>
<feature type="region of interest" description="Disordered" evidence="1">
    <location>
        <begin position="1128"/>
        <end position="1157"/>
    </location>
</feature>
<evidence type="ECO:0000313" key="5">
    <source>
        <dbReference type="Proteomes" id="UP001516023"/>
    </source>
</evidence>
<evidence type="ECO:0000256" key="1">
    <source>
        <dbReference type="SAM" id="MobiDB-lite"/>
    </source>
</evidence>
<dbReference type="Pfam" id="PF17963">
    <property type="entry name" value="Big_9"/>
    <property type="match status" value="8"/>
</dbReference>
<feature type="region of interest" description="Disordered" evidence="1">
    <location>
        <begin position="1674"/>
        <end position="1702"/>
    </location>
</feature>
<reference evidence="4 5" key="1">
    <citation type="journal article" date="2020" name="G3 (Bethesda)">
        <title>Improved Reference Genome for Cyclotella cryptica CCMP332, a Model for Cell Wall Morphogenesis, Salinity Adaptation, and Lipid Production in Diatoms (Bacillariophyta).</title>
        <authorList>
            <person name="Roberts W.R."/>
            <person name="Downey K.M."/>
            <person name="Ruck E.C."/>
            <person name="Traller J.C."/>
            <person name="Alverson A.J."/>
        </authorList>
    </citation>
    <scope>NUCLEOTIDE SEQUENCE [LARGE SCALE GENOMIC DNA]</scope>
    <source>
        <strain evidence="4 5">CCMP332</strain>
    </source>
</reference>
<feature type="region of interest" description="Disordered" evidence="1">
    <location>
        <begin position="318"/>
        <end position="346"/>
    </location>
</feature>
<feature type="transmembrane region" description="Helical" evidence="2">
    <location>
        <begin position="1863"/>
        <end position="1883"/>
    </location>
</feature>
<name>A0ABD3QLW1_9STRA</name>
<evidence type="ECO:0000256" key="3">
    <source>
        <dbReference type="SAM" id="SignalP"/>
    </source>
</evidence>
<protein>
    <recommendedName>
        <fullName evidence="6">Tandem-95 repeat protein</fullName>
    </recommendedName>
</protein>
<keyword evidence="2" id="KW-1133">Transmembrane helix</keyword>
<feature type="compositionally biased region" description="Low complexity" evidence="1">
    <location>
        <begin position="220"/>
        <end position="247"/>
    </location>
</feature>
<feature type="compositionally biased region" description="Polar residues" evidence="1">
    <location>
        <begin position="1940"/>
        <end position="1951"/>
    </location>
</feature>
<evidence type="ECO:0000313" key="4">
    <source>
        <dbReference type="EMBL" id="KAL3801370.1"/>
    </source>
</evidence>
<keyword evidence="2" id="KW-0812">Transmembrane</keyword>
<keyword evidence="3" id="KW-0732">Signal</keyword>
<feature type="signal peptide" evidence="3">
    <location>
        <begin position="1"/>
        <end position="19"/>
    </location>
</feature>
<feature type="region of interest" description="Disordered" evidence="1">
    <location>
        <begin position="189"/>
        <end position="306"/>
    </location>
</feature>
<feature type="compositionally biased region" description="Polar residues" evidence="1">
    <location>
        <begin position="1346"/>
        <end position="1364"/>
    </location>
</feature>
<feature type="region of interest" description="Disordered" evidence="1">
    <location>
        <begin position="1887"/>
        <end position="1979"/>
    </location>
</feature>
<feature type="compositionally biased region" description="Basic and acidic residues" evidence="1">
    <location>
        <begin position="278"/>
        <end position="290"/>
    </location>
</feature>
<proteinExistence type="predicted"/>
<feature type="region of interest" description="Disordered" evidence="1">
    <location>
        <begin position="406"/>
        <end position="426"/>
    </location>
</feature>
<evidence type="ECO:0008006" key="6">
    <source>
        <dbReference type="Google" id="ProtNLM"/>
    </source>
</evidence>
<dbReference type="Proteomes" id="UP001516023">
    <property type="component" value="Unassembled WGS sequence"/>
</dbReference>
<comment type="caution">
    <text evidence="4">The sequence shown here is derived from an EMBL/GenBank/DDBJ whole genome shotgun (WGS) entry which is preliminary data.</text>
</comment>
<keyword evidence="2" id="KW-0472">Membrane</keyword>
<feature type="region of interest" description="Disordered" evidence="1">
    <location>
        <begin position="779"/>
        <end position="819"/>
    </location>
</feature>
<feature type="chain" id="PRO_5044822546" description="Tandem-95 repeat protein" evidence="3">
    <location>
        <begin position="20"/>
        <end position="1979"/>
    </location>
</feature>
<dbReference type="EMBL" id="JABMIG020000027">
    <property type="protein sequence ID" value="KAL3801370.1"/>
    <property type="molecule type" value="Genomic_DNA"/>
</dbReference>
<evidence type="ECO:0000256" key="2">
    <source>
        <dbReference type="SAM" id="Phobius"/>
    </source>
</evidence>
<gene>
    <name evidence="4" type="ORF">HJC23_006980</name>
</gene>
<organism evidence="4 5">
    <name type="scientific">Cyclotella cryptica</name>
    <dbReference type="NCBI Taxonomy" id="29204"/>
    <lineage>
        <taxon>Eukaryota</taxon>
        <taxon>Sar</taxon>
        <taxon>Stramenopiles</taxon>
        <taxon>Ochrophyta</taxon>
        <taxon>Bacillariophyta</taxon>
        <taxon>Coscinodiscophyceae</taxon>
        <taxon>Thalassiosirophycidae</taxon>
        <taxon>Stephanodiscales</taxon>
        <taxon>Stephanodiscaceae</taxon>
        <taxon>Cyclotella</taxon>
    </lineage>
</organism>
<dbReference type="NCBIfam" id="NF012211">
    <property type="entry name" value="tand_rpt_95"/>
    <property type="match status" value="4"/>
</dbReference>
<sequence>MNLQRTAAAFLICAASTAAVSWVNNPLIQTRTGEMMDDDVSSIVVTVPTTGSSEDSESSSADSLVDYYGNKAVDYYGSGVAVTVNTIQENSSTSVSGSSISEASSSSTSSFSGPTKGGASKKSEAFWSATASKGTTTGLCLHNSGSQSYASSYSKDSSVEYAYKGYSKKSRSSPHEMCTCAMENDRRNLQWGNDGHSSNVSANKVSSGTSTKVSGDDTNKSSGESSSKITSGSSKVTTVKVSGNTSKMTSGGGMWAGDAHGASKMTGSSSKMTSSEKTSSEKTSSEKTSESKVSGTSSKMSAGGGMWAGDAYGMKSTEKVSGSSKMTSIDKKTESKVSGTSSKMTSGGGMWAGDAYGMNKMTSEKTSKISSSKGGSVSFKVKTSYKEDDVKTTKTVVSAKWQGENWGPSKVTETKTSESSLKGTAKTSVEIATSSTKVSSKSDKNSLSLKESYAVDTSCSCKTNFQIAVCGATSSMPPPTPAPVLPMAPNPSTPVDTLPPTLAGSLEVNEVSCSDDFAMTNAGVAVEIPVLDNDLSVPVGSTGSITQPGHGLSIITDSSILYVPDTDSCGIDSFTYTLTDSSGQSSCTATVTVTVTCIGGASTPPPTATPTTEDEIIPHDTDLNPRQPTNMPVDFGGSLNIPTMMPLDAPVLPDGGDLEVEKPVANDDFFTTNQDESIAIFPLLNDTLFEGTTGSYTTPSNGAISMTDDDLVYTPNSGYCGIDMFSYTLTDITGEHSDSAIVTIFVICQPTTMPTYFSGDDLLGVPPDFGAENPSIDRFEPTAAPSGFSGDDSLGVPPNFNQGTGDRPTPKPTLFSGDDALGVPPNFNQGTGDRPTPEPTLFSGDDALGVPPNFNQGTGDRPTPEPTLFSGDDALGVPPNINQGTGDRPTPEPTLFSGDDALGVPQNFNQGVSTPDRPVLKDDFATTNQSVPVFIPILDNDYIPTDSTGTMGNSLHGEIDATDSGIIFTPLAQFCGYDKFEYTVTDATGKFSDTATVTVEVICAREKENSTPSPTPSSGDDLVGVPPEFSGGTPIIDRPKLNDDFATTNENIPVIIPILANDTIPNDSTGSFSRPENGVVTILDGDDILYSPNKGFCGTDSFTYTIVDSSNISDTATVMVGVACEPDSLTTPSTSTAEKPMPPTTSPSNMVNDKPETNDDFVTTPQGVPVIVPVMENDVVPVNSTGEFDEPSHGGVSIGTDGIVYTPSDDFCGVDSFNYTITDASGMYSDSAVATVEVICKNVNQTILKPDAINDYLTIPQDSEPVVIPVLDNDIAPEGYDLYVDSIVYNANNGVCSMSDDGMKIIYSPNIGYSGQDSCVYSACAEVGSCDDAVVLITIEPIGGSTTKPTEMSATAPSSSNQPPVASDDDITTLQDQPVFINVAANDEDAGEGALTVTTVSQCKEGGTLVIIGDGTGGVVQYTPAPGFSGNDHCDYTICNEIGGCSSACVIVTVEKAKVPPLAVNDAAITKVDAAIEIEVTDNDISPNGSPLTIVDVGNSSKGAIIAIVSDGSSGFVFYEPPVGFVGKDKFTYTIMDGEGSVSTANVFVTVESMTTATSPASSGTDIPLPSCVHTCTTTKNAAVIYVVASDATSFITDVMNGTNGMCTATANSTIMYTPEEGFSGNDECEFQLCSRDLICEVGLLTITVLPDGSSATETTTTVAAQTTSSVAAETTSTVAVDTSSTQSPGEVIPHGSDNSTEVNADMIPPLASYMCPDEDPSTVTENRLLYKYPIILNNDTDVDAAIQSIEVEINDSLVTQMRCSISGTRRKLLIAKLVGADSNPPDYATDEECEAEDGPCIVINGGLTVYGDVDVQDVQHYISSVLPDIVSSAGASVINSLLTSNATLDSRNASTTGGPSTLTTVAIAGAAVVALLGAALIVRKKKSTHENINEESEAGLMTDFSRKTPSPREIPHASSNDSDTLLTTSVSIDSKSRRSPNSVFRNNRPTAESRPSSPAFSVSSLKSKSYDVEDTVDL</sequence>
<feature type="compositionally biased region" description="Polar residues" evidence="1">
    <location>
        <begin position="195"/>
        <end position="213"/>
    </location>
</feature>
<feature type="region of interest" description="Disordered" evidence="1">
    <location>
        <begin position="91"/>
        <end position="119"/>
    </location>
</feature>